<proteinExistence type="predicted"/>
<evidence type="ECO:0000259" key="1">
    <source>
        <dbReference type="Pfam" id="PF12773"/>
    </source>
</evidence>
<dbReference type="InterPro" id="IPR053281">
    <property type="entry name" value="Double_zinc_ribbon"/>
</dbReference>
<dbReference type="InterPro" id="IPR025874">
    <property type="entry name" value="DZR"/>
</dbReference>
<dbReference type="EMBL" id="CP001696">
    <property type="protein sequence ID" value="ACV25112.1"/>
    <property type="molecule type" value="Genomic_DNA"/>
</dbReference>
<dbReference type="STRING" id="573064.Mefer_1303"/>
<name>C7P980_METFA</name>
<dbReference type="PANTHER" id="PTHR36718:SF1">
    <property type="entry name" value="DOUBLE ZINC RIBBON PROTEIN MJ0416"/>
    <property type="match status" value="1"/>
</dbReference>
<keyword evidence="3" id="KW-1185">Reference proteome</keyword>
<protein>
    <submittedName>
        <fullName evidence="2">Zinc ribbon NADH pyrophosphatase</fullName>
    </submittedName>
</protein>
<dbReference type="OrthoDB" id="145002at2157"/>
<sequence>MVRVIPLTDEEKMSIVSGLRSSVPATKLVTLRKLQEIAEVRPEAILYLDVYDKVTLNEIITLLNQIIEYDSDDILRREATITLEKVKKALGTKFSTFVPLCNSCKSPIDLGWDYCTNCGAEIKNMTFEEEIERCKNCNNYISDSWKFCAHCGTKLKEEEEEGVLRCPNCKRPIQPEWIICPYCGYRLKRKP</sequence>
<dbReference type="AlphaFoldDB" id="C7P980"/>
<dbReference type="eggNOG" id="arCOG01917">
    <property type="taxonomic scope" value="Archaea"/>
</dbReference>
<dbReference type="RefSeq" id="WP_015791846.1">
    <property type="nucleotide sequence ID" value="NC_013156.1"/>
</dbReference>
<dbReference type="Pfam" id="PF12773">
    <property type="entry name" value="DZR"/>
    <property type="match status" value="1"/>
</dbReference>
<evidence type="ECO:0000313" key="3">
    <source>
        <dbReference type="Proteomes" id="UP000001495"/>
    </source>
</evidence>
<accession>C7P980</accession>
<reference evidence="2" key="1">
    <citation type="submission" date="2009-08" db="EMBL/GenBank/DDBJ databases">
        <title>Complete sequence of chromosome of Methanocaldococcus fervens AG86.</title>
        <authorList>
            <consortium name="US DOE Joint Genome Institute"/>
            <person name="Lucas S."/>
            <person name="Copeland A."/>
            <person name="Lapidus A."/>
            <person name="Glavina del Rio T."/>
            <person name="Tice H."/>
            <person name="Bruce D."/>
            <person name="Goodwin L."/>
            <person name="Pitluck S."/>
            <person name="Chertkov O."/>
            <person name="Detter J.C."/>
            <person name="Han C."/>
            <person name="Tapia R."/>
            <person name="Larimer F."/>
            <person name="Land M."/>
            <person name="Hauser L."/>
            <person name="Kyrpides N."/>
            <person name="Ovchinnikova G."/>
            <person name="Lupa-Sieprawska M."/>
            <person name="Whitman W.B."/>
        </authorList>
    </citation>
    <scope>NUCLEOTIDE SEQUENCE [LARGE SCALE GENOMIC DNA]</scope>
    <source>
        <strain evidence="2">AG86</strain>
    </source>
</reference>
<gene>
    <name evidence="2" type="ordered locus">Mefer_1303</name>
</gene>
<organism evidence="2 3">
    <name type="scientific">Methanocaldococcus fervens (strain DSM 4213 / JCM 15782 / AG86)</name>
    <name type="common">Methanococcus fervens</name>
    <dbReference type="NCBI Taxonomy" id="573064"/>
    <lineage>
        <taxon>Archaea</taxon>
        <taxon>Methanobacteriati</taxon>
        <taxon>Methanobacteriota</taxon>
        <taxon>Methanomada group</taxon>
        <taxon>Methanococci</taxon>
        <taxon>Methanococcales</taxon>
        <taxon>Methanocaldococcaceae</taxon>
        <taxon>Methanocaldococcus</taxon>
    </lineage>
</organism>
<dbReference type="PANTHER" id="PTHR36718">
    <property type="entry name" value="OS05G0435400 PROTEIN"/>
    <property type="match status" value="1"/>
</dbReference>
<dbReference type="GeneID" id="8366006"/>
<feature type="domain" description="DZANK-type" evidence="1">
    <location>
        <begin position="134"/>
        <end position="184"/>
    </location>
</feature>
<dbReference type="Gene3D" id="3.90.79.20">
    <property type="match status" value="1"/>
</dbReference>
<dbReference type="HOGENOM" id="CLU_1431668_0_0_2"/>
<dbReference type="Proteomes" id="UP000001495">
    <property type="component" value="Chromosome"/>
</dbReference>
<dbReference type="KEGG" id="mfe:Mefer_1303"/>
<evidence type="ECO:0000313" key="2">
    <source>
        <dbReference type="EMBL" id="ACV25112.1"/>
    </source>
</evidence>